<dbReference type="InterPro" id="IPR011009">
    <property type="entry name" value="Kinase-like_dom_sf"/>
</dbReference>
<proteinExistence type="predicted"/>
<sequence>MSIWWIGWDPTSVEEALGTLLVEEWGLRDAVATPLDGGMNSLTWTVRAPGASYVAKWVRREGTDLLAAGATAARLAARSGVLTGAPVPRRGGSDLAALGEGVVALLEHVPGAELDGENDEDAAAMGDVLARVHRATRGQAAAGALRWHWVEPHRLDADPPLRAVVADVVRQVDRLGALVHGVCHGDPAPEAFLRSEHGVGLIDWGSVVDGPLLYDVASAVMYLGGPAYAAPLLHAYAAHDGPATADLDYVDLLLRMRWAVQADYFAGRLASDDLTGVEDGSDNQRGYDRARSALLVDLS</sequence>
<organism evidence="2">
    <name type="scientific">freshwater metagenome</name>
    <dbReference type="NCBI Taxonomy" id="449393"/>
    <lineage>
        <taxon>unclassified sequences</taxon>
        <taxon>metagenomes</taxon>
        <taxon>ecological metagenomes</taxon>
    </lineage>
</organism>
<dbReference type="Gene3D" id="3.90.1200.10">
    <property type="match status" value="1"/>
</dbReference>
<gene>
    <name evidence="2" type="ORF">UFOPK2761_03391</name>
</gene>
<evidence type="ECO:0000259" key="1">
    <source>
        <dbReference type="Pfam" id="PF01636"/>
    </source>
</evidence>
<reference evidence="2" key="1">
    <citation type="submission" date="2020-05" db="EMBL/GenBank/DDBJ databases">
        <authorList>
            <person name="Chiriac C."/>
            <person name="Salcher M."/>
            <person name="Ghai R."/>
            <person name="Kavagutti S V."/>
        </authorList>
    </citation>
    <scope>NUCLEOTIDE SEQUENCE</scope>
</reference>
<dbReference type="Pfam" id="PF01636">
    <property type="entry name" value="APH"/>
    <property type="match status" value="1"/>
</dbReference>
<dbReference type="AlphaFoldDB" id="A0A6J6VF58"/>
<protein>
    <submittedName>
        <fullName evidence="2">Unannotated protein</fullName>
    </submittedName>
</protein>
<dbReference type="InterPro" id="IPR002575">
    <property type="entry name" value="Aminoglycoside_PTrfase"/>
</dbReference>
<accession>A0A6J6VF58</accession>
<feature type="domain" description="Aminoglycoside phosphotransferase" evidence="1">
    <location>
        <begin position="32"/>
        <end position="241"/>
    </location>
</feature>
<name>A0A6J6VF58_9ZZZZ</name>
<dbReference type="EMBL" id="CAEZYQ010000048">
    <property type="protein sequence ID" value="CAB4771031.1"/>
    <property type="molecule type" value="Genomic_DNA"/>
</dbReference>
<dbReference type="SUPFAM" id="SSF56112">
    <property type="entry name" value="Protein kinase-like (PK-like)"/>
    <property type="match status" value="1"/>
</dbReference>
<evidence type="ECO:0000313" key="2">
    <source>
        <dbReference type="EMBL" id="CAB4771031.1"/>
    </source>
</evidence>